<proteinExistence type="inferred from homology"/>
<dbReference type="SUPFAM" id="SSF52980">
    <property type="entry name" value="Restriction endonuclease-like"/>
    <property type="match status" value="1"/>
</dbReference>
<keyword evidence="1 6" id="KW-0540">Nuclease</keyword>
<keyword evidence="5 6" id="KW-0234">DNA repair</keyword>
<comment type="similarity">
    <text evidence="6">Belongs to the vsr family.</text>
</comment>
<evidence type="ECO:0000313" key="7">
    <source>
        <dbReference type="EMBL" id="RJY06950.1"/>
    </source>
</evidence>
<evidence type="ECO:0000256" key="6">
    <source>
        <dbReference type="PIRNR" id="PIRNR018267"/>
    </source>
</evidence>
<keyword evidence="4 6" id="KW-0378">Hydrolase</keyword>
<dbReference type="InterPro" id="IPR004603">
    <property type="entry name" value="DNA_mismatch_endonuc_vsr"/>
</dbReference>
<evidence type="ECO:0000256" key="2">
    <source>
        <dbReference type="ARBA" id="ARBA00022759"/>
    </source>
</evidence>
<dbReference type="RefSeq" id="WP_120049446.1">
    <property type="nucleotide sequence ID" value="NZ_RAHX01000002.1"/>
</dbReference>
<evidence type="ECO:0000313" key="8">
    <source>
        <dbReference type="Proteomes" id="UP000285232"/>
    </source>
</evidence>
<dbReference type="CDD" id="cd00221">
    <property type="entry name" value="Vsr"/>
    <property type="match status" value="1"/>
</dbReference>
<organism evidence="7 8">
    <name type="scientific">Aurantiacibacter aquimixticola</name>
    <dbReference type="NCBI Taxonomy" id="1958945"/>
    <lineage>
        <taxon>Bacteria</taxon>
        <taxon>Pseudomonadati</taxon>
        <taxon>Pseudomonadota</taxon>
        <taxon>Alphaproteobacteria</taxon>
        <taxon>Sphingomonadales</taxon>
        <taxon>Erythrobacteraceae</taxon>
        <taxon>Aurantiacibacter</taxon>
    </lineage>
</organism>
<sequence length="146" mass="17640">MVDTLTAVARSERMSRVRAKDTKPEMIVRRLVHGMGYRYRLHDRRLPGSPDLVFRGRRKVIFVHGCFWHRHPDPSCKLARMPKSRQDFWVPKLEGNRERDERNRVALDREGWRQMVVWECECRHEEQLRNKLRDFLEDDNAGHARH</sequence>
<evidence type="ECO:0000256" key="1">
    <source>
        <dbReference type="ARBA" id="ARBA00022722"/>
    </source>
</evidence>
<reference evidence="7 8" key="1">
    <citation type="journal article" date="2017" name="Int. J. Syst. Evol. Microbiol.">
        <title>Erythrobacter aquimixticola sp. nov., isolated from the junction between the ocean and a freshwater spring.</title>
        <authorList>
            <person name="Park S."/>
            <person name="Jung Y.T."/>
            <person name="Choi S.J."/>
            <person name="Yoon J.H."/>
        </authorList>
    </citation>
    <scope>NUCLEOTIDE SEQUENCE [LARGE SCALE GENOMIC DNA]</scope>
    <source>
        <strain evidence="7 8">JSSK-14</strain>
    </source>
</reference>
<dbReference type="GO" id="GO:0006298">
    <property type="term" value="P:mismatch repair"/>
    <property type="evidence" value="ECO:0007669"/>
    <property type="project" value="UniProtKB-UniRule"/>
</dbReference>
<dbReference type="PIRSF" id="PIRSF018267">
    <property type="entry name" value="VSR_endonuc"/>
    <property type="match status" value="1"/>
</dbReference>
<protein>
    <recommendedName>
        <fullName evidence="6">Very short patch repair endonuclease</fullName>
        <ecNumber evidence="6">3.1.-.-</ecNumber>
    </recommendedName>
</protein>
<dbReference type="Gene3D" id="3.40.960.10">
    <property type="entry name" value="VSR Endonuclease"/>
    <property type="match status" value="1"/>
</dbReference>
<dbReference type="NCBIfam" id="TIGR00632">
    <property type="entry name" value="vsr"/>
    <property type="match status" value="1"/>
</dbReference>
<dbReference type="InterPro" id="IPR011335">
    <property type="entry name" value="Restrct_endonuc-II-like"/>
</dbReference>
<name>A0A419RNJ0_9SPHN</name>
<dbReference type="Proteomes" id="UP000285232">
    <property type="component" value="Unassembled WGS sequence"/>
</dbReference>
<evidence type="ECO:0000256" key="3">
    <source>
        <dbReference type="ARBA" id="ARBA00022763"/>
    </source>
</evidence>
<dbReference type="GO" id="GO:0016787">
    <property type="term" value="F:hydrolase activity"/>
    <property type="evidence" value="ECO:0007669"/>
    <property type="project" value="UniProtKB-KW"/>
</dbReference>
<comment type="function">
    <text evidence="6">May nick specific sequences that contain T:G mispairs resulting from m5C-deamination.</text>
</comment>
<evidence type="ECO:0000256" key="5">
    <source>
        <dbReference type="ARBA" id="ARBA00023204"/>
    </source>
</evidence>
<dbReference type="GO" id="GO:0004519">
    <property type="term" value="F:endonuclease activity"/>
    <property type="evidence" value="ECO:0007669"/>
    <property type="project" value="UniProtKB-KW"/>
</dbReference>
<keyword evidence="8" id="KW-1185">Reference proteome</keyword>
<evidence type="ECO:0000256" key="4">
    <source>
        <dbReference type="ARBA" id="ARBA00022801"/>
    </source>
</evidence>
<keyword evidence="2 6" id="KW-0255">Endonuclease</keyword>
<dbReference type="EMBL" id="RAHX01000002">
    <property type="protein sequence ID" value="RJY06950.1"/>
    <property type="molecule type" value="Genomic_DNA"/>
</dbReference>
<keyword evidence="3 6" id="KW-0227">DNA damage</keyword>
<dbReference type="EC" id="3.1.-.-" evidence="6"/>
<dbReference type="AlphaFoldDB" id="A0A419RNJ0"/>
<accession>A0A419RNJ0</accession>
<dbReference type="OrthoDB" id="9801520at2"/>
<dbReference type="Pfam" id="PF03852">
    <property type="entry name" value="Vsr"/>
    <property type="match status" value="1"/>
</dbReference>
<gene>
    <name evidence="7" type="primary">vsr</name>
    <name evidence="7" type="ORF">D6201_12800</name>
</gene>
<comment type="caution">
    <text evidence="7">The sequence shown here is derived from an EMBL/GenBank/DDBJ whole genome shotgun (WGS) entry which is preliminary data.</text>
</comment>